<protein>
    <submittedName>
        <fullName evidence="4">SPOR domain-containing protein</fullName>
    </submittedName>
</protein>
<comment type="caution">
    <text evidence="4">The sequence shown here is derived from an EMBL/GenBank/DDBJ whole genome shotgun (WGS) entry which is preliminary data.</text>
</comment>
<dbReference type="PROSITE" id="PS51724">
    <property type="entry name" value="SPOR"/>
    <property type="match status" value="1"/>
</dbReference>
<keyword evidence="5" id="KW-1185">Reference proteome</keyword>
<proteinExistence type="predicted"/>
<gene>
    <name evidence="4" type="ORF">OBO34_06855</name>
</gene>
<feature type="transmembrane region" description="Helical" evidence="2">
    <location>
        <begin position="21"/>
        <end position="39"/>
    </location>
</feature>
<dbReference type="Proteomes" id="UP001065549">
    <property type="component" value="Unassembled WGS sequence"/>
</dbReference>
<feature type="domain" description="SPOR" evidence="3">
    <location>
        <begin position="106"/>
        <end position="181"/>
    </location>
</feature>
<dbReference type="GO" id="GO:0042834">
    <property type="term" value="F:peptidoglycan binding"/>
    <property type="evidence" value="ECO:0007669"/>
    <property type="project" value="InterPro"/>
</dbReference>
<dbReference type="Gene3D" id="3.30.70.1070">
    <property type="entry name" value="Sporulation related repeat"/>
    <property type="match status" value="1"/>
</dbReference>
<dbReference type="SUPFAM" id="SSF110997">
    <property type="entry name" value="Sporulation related repeat"/>
    <property type="match status" value="1"/>
</dbReference>
<dbReference type="EMBL" id="JAOSHN010000002">
    <property type="protein sequence ID" value="MCU7378071.1"/>
    <property type="molecule type" value="Genomic_DNA"/>
</dbReference>
<keyword evidence="2" id="KW-0812">Transmembrane</keyword>
<evidence type="ECO:0000256" key="1">
    <source>
        <dbReference type="SAM" id="MobiDB-lite"/>
    </source>
</evidence>
<name>A0A9J6QTT4_9FIRM</name>
<reference evidence="4" key="1">
    <citation type="submission" date="2022-09" db="EMBL/GenBank/DDBJ databases">
        <title>Culturomic study of gut microbiota in children with autism spectrum disorder.</title>
        <authorList>
            <person name="Efimov B.A."/>
            <person name="Chaplin A.V."/>
            <person name="Sokolova S.R."/>
            <person name="Pikina A.P."/>
            <person name="Korzhanova M."/>
            <person name="Belova V."/>
            <person name="Korostin D."/>
        </authorList>
    </citation>
    <scope>NUCLEOTIDE SEQUENCE</scope>
    <source>
        <strain evidence="4">ASD5510</strain>
    </source>
</reference>
<evidence type="ECO:0000313" key="4">
    <source>
        <dbReference type="EMBL" id="MCU7378071.1"/>
    </source>
</evidence>
<feature type="compositionally biased region" description="Low complexity" evidence="1">
    <location>
        <begin position="78"/>
        <end position="96"/>
    </location>
</feature>
<keyword evidence="2" id="KW-1133">Transmembrane helix</keyword>
<feature type="region of interest" description="Disordered" evidence="1">
    <location>
        <begin position="62"/>
        <end position="96"/>
    </location>
</feature>
<evidence type="ECO:0000259" key="3">
    <source>
        <dbReference type="PROSITE" id="PS51724"/>
    </source>
</evidence>
<accession>A0A9J6QTT4</accession>
<dbReference type="AlphaFoldDB" id="A0A9J6QTT4"/>
<feature type="compositionally biased region" description="Basic and acidic residues" evidence="1">
    <location>
        <begin position="64"/>
        <end position="77"/>
    </location>
</feature>
<organism evidence="4 5">
    <name type="scientific">Hominibacterium faecale</name>
    <dbReference type="NCBI Taxonomy" id="2839743"/>
    <lineage>
        <taxon>Bacteria</taxon>
        <taxon>Bacillati</taxon>
        <taxon>Bacillota</taxon>
        <taxon>Clostridia</taxon>
        <taxon>Peptostreptococcales</taxon>
        <taxon>Anaerovoracaceae</taxon>
        <taxon>Hominibacterium</taxon>
    </lineage>
</organism>
<keyword evidence="2" id="KW-0472">Membrane</keyword>
<dbReference type="Pfam" id="PF05036">
    <property type="entry name" value="SPOR"/>
    <property type="match status" value="1"/>
</dbReference>
<evidence type="ECO:0000256" key="2">
    <source>
        <dbReference type="SAM" id="Phobius"/>
    </source>
</evidence>
<dbReference type="InterPro" id="IPR007730">
    <property type="entry name" value="SPOR-like_dom"/>
</dbReference>
<dbReference type="InterPro" id="IPR036680">
    <property type="entry name" value="SPOR-like_sf"/>
</dbReference>
<evidence type="ECO:0000313" key="5">
    <source>
        <dbReference type="Proteomes" id="UP001065549"/>
    </source>
</evidence>
<sequence length="181" mass="19685">MNRRRKIRRRPRAYGGKKIQVNFAPVIVIICLSVCAGYLTAKYVVYPILGYEPTGLNILQNKSTQEKKDETKAKEESTTAAPTETTAAPTETTAAPTTVVQDKVDVKQTAGYALQFGSYSTKAAAQKSVKQLKSSGINARVLEKDGAYKVVGDLFDTKEKAKAALEKMDESVGAFVTTVDQ</sequence>
<dbReference type="RefSeq" id="WP_253019747.1">
    <property type="nucleotide sequence ID" value="NZ_JAJAGH010000006.1"/>
</dbReference>